<evidence type="ECO:0000313" key="3">
    <source>
        <dbReference type="Proteomes" id="UP000198923"/>
    </source>
</evidence>
<name>A0A1G8GVF9_9ACTN</name>
<dbReference type="EMBL" id="FNCN01000029">
    <property type="protein sequence ID" value="SDH98353.1"/>
    <property type="molecule type" value="Genomic_DNA"/>
</dbReference>
<dbReference type="InterPro" id="IPR037883">
    <property type="entry name" value="Knr4/Smi1-like_sf"/>
</dbReference>
<dbReference type="Pfam" id="PF09346">
    <property type="entry name" value="SMI1_KNR4"/>
    <property type="match status" value="1"/>
</dbReference>
<reference evidence="2 3" key="1">
    <citation type="submission" date="2016-10" db="EMBL/GenBank/DDBJ databases">
        <authorList>
            <person name="de Groot N.N."/>
        </authorList>
    </citation>
    <scope>NUCLEOTIDE SEQUENCE [LARGE SCALE GENOMIC DNA]</scope>
    <source>
        <strain evidence="2 3">CPCC 201354</strain>
    </source>
</reference>
<gene>
    <name evidence="2" type="ORF">SAMN05421505_12933</name>
</gene>
<feature type="domain" description="Knr4/Smi1-like" evidence="1">
    <location>
        <begin position="1"/>
        <end position="103"/>
    </location>
</feature>
<accession>A0A1G8GVF9</accession>
<protein>
    <submittedName>
        <fullName evidence="2">SMI1 / KNR4 family (SUKH-1)</fullName>
    </submittedName>
</protein>
<dbReference type="OrthoDB" id="3287229at2"/>
<dbReference type="AlphaFoldDB" id="A0A1G8GVF9"/>
<dbReference type="InterPro" id="IPR018958">
    <property type="entry name" value="Knr4/Smi1-like_dom"/>
</dbReference>
<evidence type="ECO:0000259" key="1">
    <source>
        <dbReference type="Pfam" id="PF09346"/>
    </source>
</evidence>
<sequence>MGLRLPDDLKASLMRHNGVIQGSGSLFGMMYAPMSAQEIYDAWHALCENGEAEAGYPDANDTDIAPEAYWWHPSVIPFAQDTGGDHLVLDREGHVGEFFNDEGLIFADNAGHSSYVSLLERVAKSLESGRPLNLWRPIVTPNGVLEWAY</sequence>
<keyword evidence="3" id="KW-1185">Reference proteome</keyword>
<proteinExistence type="predicted"/>
<evidence type="ECO:0000313" key="2">
    <source>
        <dbReference type="EMBL" id="SDH98353.1"/>
    </source>
</evidence>
<dbReference type="Proteomes" id="UP000198923">
    <property type="component" value="Unassembled WGS sequence"/>
</dbReference>
<organism evidence="2 3">
    <name type="scientific">Sinosporangium album</name>
    <dbReference type="NCBI Taxonomy" id="504805"/>
    <lineage>
        <taxon>Bacteria</taxon>
        <taxon>Bacillati</taxon>
        <taxon>Actinomycetota</taxon>
        <taxon>Actinomycetes</taxon>
        <taxon>Streptosporangiales</taxon>
        <taxon>Streptosporangiaceae</taxon>
        <taxon>Sinosporangium</taxon>
    </lineage>
</organism>
<dbReference type="SUPFAM" id="SSF160631">
    <property type="entry name" value="SMI1/KNR4-like"/>
    <property type="match status" value="1"/>
</dbReference>